<protein>
    <submittedName>
        <fullName evidence="2">Inositol-pentakisphosphate 2-kinase</fullName>
    </submittedName>
</protein>
<keyword evidence="1" id="KW-1185">Reference proteome</keyword>
<evidence type="ECO:0000313" key="1">
    <source>
        <dbReference type="Proteomes" id="UP000492821"/>
    </source>
</evidence>
<reference evidence="1" key="1">
    <citation type="journal article" date="2013" name="Genetics">
        <title>The draft genome and transcriptome of Panagrellus redivivus are shaped by the harsh demands of a free-living lifestyle.</title>
        <authorList>
            <person name="Srinivasan J."/>
            <person name="Dillman A.R."/>
            <person name="Macchietto M.G."/>
            <person name="Heikkinen L."/>
            <person name="Lakso M."/>
            <person name="Fracchia K.M."/>
            <person name="Antoshechkin I."/>
            <person name="Mortazavi A."/>
            <person name="Wong G."/>
            <person name="Sternberg P.W."/>
        </authorList>
    </citation>
    <scope>NUCLEOTIDE SEQUENCE [LARGE SCALE GENOMIC DNA]</scope>
    <source>
        <strain evidence="1">MT8872</strain>
    </source>
</reference>
<accession>A0A7E4USA3</accession>
<sequence length="277" mass="32163">MDGTQFSGWDLLQLNDSTDWVNSFSTLVENPHWTDIEAQLANDSVSTIFIYRKGYIPCWECGLYNCRINFELPKTDMEAFIRKIHNHPLIENAKVVGLYYIKRRQNMRFWLTGSDIDIPPIMAQIKSDIQQSAFLKHMFDPTWVSSKTKMPFRDYTQLPLERLGLDRTDPALFEIKISVPNYTVESRISYKLRNCVAQRNHLTIPLVSADLISKPLTLIVLADCRRRCEIYQKYEDLETMILITAELKRSVCKITQAKTVNAVITKNDAKKTMICKL</sequence>
<name>A0A7E4USA3_PANRE</name>
<evidence type="ECO:0000313" key="2">
    <source>
        <dbReference type="WBParaSite" id="Pan_g12210.t1"/>
    </source>
</evidence>
<dbReference type="WBParaSite" id="Pan_g12210.t1">
    <property type="protein sequence ID" value="Pan_g12210.t1"/>
    <property type="gene ID" value="Pan_g12210"/>
</dbReference>
<dbReference type="AlphaFoldDB" id="A0A7E4USA3"/>
<dbReference type="Proteomes" id="UP000492821">
    <property type="component" value="Unassembled WGS sequence"/>
</dbReference>
<organism evidence="1 2">
    <name type="scientific">Panagrellus redivivus</name>
    <name type="common">Microworm</name>
    <dbReference type="NCBI Taxonomy" id="6233"/>
    <lineage>
        <taxon>Eukaryota</taxon>
        <taxon>Metazoa</taxon>
        <taxon>Ecdysozoa</taxon>
        <taxon>Nematoda</taxon>
        <taxon>Chromadorea</taxon>
        <taxon>Rhabditida</taxon>
        <taxon>Tylenchina</taxon>
        <taxon>Panagrolaimomorpha</taxon>
        <taxon>Panagrolaimoidea</taxon>
        <taxon>Panagrolaimidae</taxon>
        <taxon>Panagrellus</taxon>
    </lineage>
</organism>
<proteinExistence type="predicted"/>
<reference evidence="2" key="2">
    <citation type="submission" date="2020-10" db="UniProtKB">
        <authorList>
            <consortium name="WormBaseParasite"/>
        </authorList>
    </citation>
    <scope>IDENTIFICATION</scope>
</reference>